<evidence type="ECO:0000256" key="5">
    <source>
        <dbReference type="ARBA" id="ARBA00022825"/>
    </source>
</evidence>
<evidence type="ECO:0000256" key="2">
    <source>
        <dbReference type="ARBA" id="ARBA00022645"/>
    </source>
</evidence>
<evidence type="ECO:0000313" key="8">
    <source>
        <dbReference type="EMBL" id="MDR5895899.1"/>
    </source>
</evidence>
<keyword evidence="5" id="KW-0720">Serine protease</keyword>
<evidence type="ECO:0000256" key="1">
    <source>
        <dbReference type="ARBA" id="ARBA00010233"/>
    </source>
</evidence>
<feature type="domain" description="LD-carboxypeptidase N-terminal" evidence="6">
    <location>
        <begin position="14"/>
        <end position="128"/>
    </location>
</feature>
<dbReference type="Pfam" id="PF02016">
    <property type="entry name" value="Peptidase_S66"/>
    <property type="match status" value="1"/>
</dbReference>
<keyword evidence="9" id="KW-1185">Reference proteome</keyword>
<dbReference type="InterPro" id="IPR040921">
    <property type="entry name" value="Peptidase_S66C"/>
</dbReference>
<keyword evidence="2" id="KW-0121">Carboxypeptidase</keyword>
<comment type="caution">
    <text evidence="8">The sequence shown here is derived from an EMBL/GenBank/DDBJ whole genome shotgun (WGS) entry which is preliminary data.</text>
</comment>
<dbReference type="InterPro" id="IPR027461">
    <property type="entry name" value="Carboxypeptidase_A_C_sf"/>
</dbReference>
<dbReference type="Gene3D" id="3.50.30.60">
    <property type="entry name" value="LD-carboxypeptidase A C-terminal domain-like"/>
    <property type="match status" value="1"/>
</dbReference>
<evidence type="ECO:0000313" key="9">
    <source>
        <dbReference type="Proteomes" id="UP001269375"/>
    </source>
</evidence>
<dbReference type="PIRSF" id="PIRSF028757">
    <property type="entry name" value="LD-carboxypeptidase"/>
    <property type="match status" value="1"/>
</dbReference>
<name>A0ABU1GV75_9GAMM</name>
<dbReference type="RefSeq" id="WP_251589806.1">
    <property type="nucleotide sequence ID" value="NZ_JARWAO010000003.1"/>
</dbReference>
<sequence length="300" mass="32625">MPDFGIDWPDATHIGLVAPSGTLSPARLDRCVKALEERHCNFWLGEHVRQKHRAMAGTVTERLSDLHHAYKSPDIDALWALRGGYGCAQLLESFDWKELSHAKPLIGYSDLTAWLEYARRQGLPGIHGPVLTEWAIEGETSAEQIERQRSLNSVTALLAGTWPVFDVTPVSIDTPVEGAVIGGNLTVLASLCGTPYAPSPPPGAILILEDVGEPLYRLERSLCQLLESLPKGSVSAVGLGEFIGCGETDAIIAMTQEHLDAHDIKLVAGLPVGHGPRNLAWPYGERAILDRVSLRFLKAH</sequence>
<dbReference type="InterPro" id="IPR027478">
    <property type="entry name" value="LdcA_N"/>
</dbReference>
<evidence type="ECO:0000259" key="6">
    <source>
        <dbReference type="Pfam" id="PF02016"/>
    </source>
</evidence>
<accession>A0ABU1GV75</accession>
<evidence type="ECO:0000259" key="7">
    <source>
        <dbReference type="Pfam" id="PF17676"/>
    </source>
</evidence>
<gene>
    <name evidence="8" type="ORF">QC825_07425</name>
</gene>
<reference evidence="8 9" key="1">
    <citation type="submission" date="2023-04" db="EMBL/GenBank/DDBJ databases">
        <title>A long-awaited taxogenomic arrangement of the family Halomonadaceae.</title>
        <authorList>
            <person name="De La Haba R."/>
            <person name="Chuvochina M."/>
            <person name="Wittouck S."/>
            <person name="Arahal D.R."/>
            <person name="Sanchez-Porro C."/>
            <person name="Hugenholtz P."/>
            <person name="Ventosa A."/>
        </authorList>
    </citation>
    <scope>NUCLEOTIDE SEQUENCE [LARGE SCALE GENOMIC DNA]</scope>
    <source>
        <strain evidence="8 9">DSM 22428</strain>
    </source>
</reference>
<dbReference type="InterPro" id="IPR029062">
    <property type="entry name" value="Class_I_gatase-like"/>
</dbReference>
<comment type="similarity">
    <text evidence="1">Belongs to the peptidase S66 family.</text>
</comment>
<evidence type="ECO:0000256" key="3">
    <source>
        <dbReference type="ARBA" id="ARBA00022670"/>
    </source>
</evidence>
<evidence type="ECO:0000256" key="4">
    <source>
        <dbReference type="ARBA" id="ARBA00022801"/>
    </source>
</evidence>
<organism evidence="8 9">
    <name type="scientific">Larsenimonas suaedae</name>
    <dbReference type="NCBI Taxonomy" id="1851019"/>
    <lineage>
        <taxon>Bacteria</taxon>
        <taxon>Pseudomonadati</taxon>
        <taxon>Pseudomonadota</taxon>
        <taxon>Gammaproteobacteria</taxon>
        <taxon>Oceanospirillales</taxon>
        <taxon>Halomonadaceae</taxon>
        <taxon>Larsenimonas</taxon>
    </lineage>
</organism>
<feature type="domain" description="LD-carboxypeptidase C-terminal" evidence="7">
    <location>
        <begin position="177"/>
        <end position="288"/>
    </location>
</feature>
<dbReference type="Proteomes" id="UP001269375">
    <property type="component" value="Unassembled WGS sequence"/>
</dbReference>
<dbReference type="CDD" id="cd07025">
    <property type="entry name" value="Peptidase_S66"/>
    <property type="match status" value="1"/>
</dbReference>
<dbReference type="EMBL" id="JARWAO010000003">
    <property type="protein sequence ID" value="MDR5895899.1"/>
    <property type="molecule type" value="Genomic_DNA"/>
</dbReference>
<dbReference type="Pfam" id="PF17676">
    <property type="entry name" value="Peptidase_S66C"/>
    <property type="match status" value="1"/>
</dbReference>
<proteinExistence type="inferred from homology"/>
<dbReference type="InterPro" id="IPR040449">
    <property type="entry name" value="Peptidase_S66_N"/>
</dbReference>
<dbReference type="SUPFAM" id="SSF52317">
    <property type="entry name" value="Class I glutamine amidotransferase-like"/>
    <property type="match status" value="1"/>
</dbReference>
<keyword evidence="3" id="KW-0645">Protease</keyword>
<dbReference type="PANTHER" id="PTHR30237">
    <property type="entry name" value="MURAMOYLTETRAPEPTIDE CARBOXYPEPTIDASE"/>
    <property type="match status" value="1"/>
</dbReference>
<dbReference type="SUPFAM" id="SSF141986">
    <property type="entry name" value="LD-carboxypeptidase A C-terminal domain-like"/>
    <property type="match status" value="1"/>
</dbReference>
<dbReference type="Gene3D" id="3.40.50.10740">
    <property type="entry name" value="Class I glutamine amidotransferase-like"/>
    <property type="match status" value="1"/>
</dbReference>
<keyword evidence="4" id="KW-0378">Hydrolase</keyword>
<protein>
    <submittedName>
        <fullName evidence="8">LD-carboxypeptidase</fullName>
    </submittedName>
</protein>
<dbReference type="InterPro" id="IPR003507">
    <property type="entry name" value="S66_fam"/>
</dbReference>
<dbReference type="PANTHER" id="PTHR30237:SF2">
    <property type="entry name" value="MUREIN TETRAPEPTIDE CARBOXYPEPTIDASE"/>
    <property type="match status" value="1"/>
</dbReference>